<evidence type="ECO:0000256" key="1">
    <source>
        <dbReference type="ARBA" id="ARBA00023235"/>
    </source>
</evidence>
<evidence type="ECO:0000313" key="3">
    <source>
        <dbReference type="EMBL" id="QAY60123.1"/>
    </source>
</evidence>
<keyword evidence="2" id="KW-0312">Gluconeogenesis</keyword>
<name>A0A4P6EFE1_9MICO</name>
<dbReference type="GO" id="GO:0019563">
    <property type="term" value="P:glycerol catabolic process"/>
    <property type="evidence" value="ECO:0007669"/>
    <property type="project" value="TreeGrafter"/>
</dbReference>
<dbReference type="Gene3D" id="3.20.20.70">
    <property type="entry name" value="Aldolase class I"/>
    <property type="match status" value="1"/>
</dbReference>
<dbReference type="EC" id="5.3.1.1" evidence="2"/>
<accession>A0A4P6EFE1</accession>
<dbReference type="CDD" id="cd00311">
    <property type="entry name" value="TIM"/>
    <property type="match status" value="1"/>
</dbReference>
<dbReference type="GO" id="GO:0005829">
    <property type="term" value="C:cytosol"/>
    <property type="evidence" value="ECO:0007669"/>
    <property type="project" value="TreeGrafter"/>
</dbReference>
<keyword evidence="2" id="KW-0963">Cytoplasm</keyword>
<dbReference type="GO" id="GO:0004807">
    <property type="term" value="F:triose-phosphate isomerase activity"/>
    <property type="evidence" value="ECO:0007669"/>
    <property type="project" value="UniProtKB-EC"/>
</dbReference>
<dbReference type="PANTHER" id="PTHR21139">
    <property type="entry name" value="TRIOSEPHOSPHATE ISOMERASE"/>
    <property type="match status" value="1"/>
</dbReference>
<keyword evidence="2" id="KW-0324">Glycolysis</keyword>
<comment type="pathway">
    <text evidence="2">Carbohydrate degradation; glycolysis; D-glyceraldehyde 3-phosphate from glycerone phosphate: step 1/1.</text>
</comment>
<dbReference type="PROSITE" id="PS51440">
    <property type="entry name" value="TIM_2"/>
    <property type="match status" value="1"/>
</dbReference>
<gene>
    <name evidence="3" type="ORF">ET475_09055</name>
</gene>
<reference evidence="3 4" key="1">
    <citation type="submission" date="2019-01" db="EMBL/GenBank/DDBJ databases">
        <title>Genome sequencing of strain DFW100M-13.</title>
        <authorList>
            <person name="Heo J."/>
            <person name="Kim S.-J."/>
            <person name="Kim J.-S."/>
            <person name="Hong S.-B."/>
            <person name="Kwon S.-W."/>
        </authorList>
    </citation>
    <scope>NUCLEOTIDE SEQUENCE [LARGE SCALE GENOMIC DNA]</scope>
    <source>
        <strain evidence="3 4">DFW100M-13</strain>
    </source>
</reference>
<organism evidence="3 4">
    <name type="scientific">Microbacterium protaetiae</name>
    <dbReference type="NCBI Taxonomy" id="2509458"/>
    <lineage>
        <taxon>Bacteria</taxon>
        <taxon>Bacillati</taxon>
        <taxon>Actinomycetota</taxon>
        <taxon>Actinomycetes</taxon>
        <taxon>Micrococcales</taxon>
        <taxon>Microbacteriaceae</taxon>
        <taxon>Microbacterium</taxon>
    </lineage>
</organism>
<dbReference type="InterPro" id="IPR000652">
    <property type="entry name" value="Triosephosphate_isomerase"/>
</dbReference>
<dbReference type="Proteomes" id="UP000293995">
    <property type="component" value="Chromosome"/>
</dbReference>
<comment type="subunit">
    <text evidence="2">Homodimer.</text>
</comment>
<dbReference type="OrthoDB" id="9809429at2"/>
<dbReference type="GO" id="GO:0006094">
    <property type="term" value="P:gluconeogenesis"/>
    <property type="evidence" value="ECO:0007669"/>
    <property type="project" value="UniProtKB-UniPathway"/>
</dbReference>
<comment type="similarity">
    <text evidence="2">Belongs to the triosephosphate isomerase family.</text>
</comment>
<protein>
    <recommendedName>
        <fullName evidence="2">Triosephosphate isomerase</fullName>
        <ecNumber evidence="2">5.3.1.1</ecNumber>
    </recommendedName>
</protein>
<sequence length="255" mass="26532">MSEAPAVTLGVSLKLYLDIPRTVRWAQQIAEIARRHSAVRSGAVRLIALPSLPALEATRVALEGSGVQLGAQDLFWEDRGAYTGGVSGADLRQAGCAYVEIGHAERRTVFGEDDAIIGRKLSAAVRNGLIPILCVGEATPEEDAAEACLAQLAAALDGLPGGTTADDVIVAYEPVWAIGATDPASADRVTDVTNALRGALEADERVGAASLIYGGSAQAGLLRRLGRGVDGLFLGRFAHDPERLEEVVAEAAAIL</sequence>
<dbReference type="GO" id="GO:0006096">
    <property type="term" value="P:glycolytic process"/>
    <property type="evidence" value="ECO:0007669"/>
    <property type="project" value="UniProtKB-UniPathway"/>
</dbReference>
<dbReference type="InterPro" id="IPR035990">
    <property type="entry name" value="TIM_sf"/>
</dbReference>
<dbReference type="UniPathway" id="UPA00138"/>
<dbReference type="AlphaFoldDB" id="A0A4P6EFE1"/>
<comment type="catalytic activity">
    <reaction evidence="2">
        <text>D-glyceraldehyde 3-phosphate = dihydroxyacetone phosphate</text>
        <dbReference type="Rhea" id="RHEA:18585"/>
        <dbReference type="ChEBI" id="CHEBI:57642"/>
        <dbReference type="ChEBI" id="CHEBI:59776"/>
        <dbReference type="EC" id="5.3.1.1"/>
    </reaction>
</comment>
<dbReference type="KEGG" id="mprt:ET475_09055"/>
<dbReference type="RefSeq" id="WP_129388883.1">
    <property type="nucleotide sequence ID" value="NZ_CP035494.1"/>
</dbReference>
<comment type="pathway">
    <text evidence="2">Carbohydrate biosynthesis; gluconeogenesis.</text>
</comment>
<comment type="subcellular location">
    <subcellularLocation>
        <location evidence="2">Cytoplasm</location>
    </subcellularLocation>
</comment>
<dbReference type="SUPFAM" id="SSF51351">
    <property type="entry name" value="Triosephosphate isomerase (TIM)"/>
    <property type="match status" value="1"/>
</dbReference>
<keyword evidence="1 2" id="KW-0413">Isomerase</keyword>
<dbReference type="PANTHER" id="PTHR21139:SF2">
    <property type="entry name" value="TRIOSEPHOSPHATE ISOMERASE"/>
    <property type="match status" value="1"/>
</dbReference>
<proteinExistence type="inferred from homology"/>
<evidence type="ECO:0000256" key="2">
    <source>
        <dbReference type="RuleBase" id="RU363013"/>
    </source>
</evidence>
<dbReference type="InterPro" id="IPR013785">
    <property type="entry name" value="Aldolase_TIM"/>
</dbReference>
<keyword evidence="4" id="KW-1185">Reference proteome</keyword>
<dbReference type="UniPathway" id="UPA00109">
    <property type="reaction ID" value="UER00189"/>
</dbReference>
<dbReference type="Pfam" id="PF00121">
    <property type="entry name" value="TIM"/>
    <property type="match status" value="1"/>
</dbReference>
<evidence type="ECO:0000313" key="4">
    <source>
        <dbReference type="Proteomes" id="UP000293995"/>
    </source>
</evidence>
<dbReference type="GO" id="GO:0046166">
    <property type="term" value="P:glyceraldehyde-3-phosphate biosynthetic process"/>
    <property type="evidence" value="ECO:0007669"/>
    <property type="project" value="TreeGrafter"/>
</dbReference>
<dbReference type="EMBL" id="CP035494">
    <property type="protein sequence ID" value="QAY60123.1"/>
    <property type="molecule type" value="Genomic_DNA"/>
</dbReference>